<name>A0A0G0YS12_9BACT</name>
<proteinExistence type="predicted"/>
<sequence length="117" mass="12659">MAGQKIVIRKSAVGDGLTDQSGALLIGLTIVEIIENGNVEPGDEWGLFRLTDDGLAAYKIGAEVAAGIMGLKIGGEPAVQEIVRYMTENQAKEARNKFPVDERNRILIRSVRPKNNP</sequence>
<accession>A0A0G0YS12</accession>
<dbReference type="AlphaFoldDB" id="A0A0G0YS12"/>
<reference evidence="1 2" key="1">
    <citation type="journal article" date="2015" name="Nature">
        <title>rRNA introns, odd ribosomes, and small enigmatic genomes across a large radiation of phyla.</title>
        <authorList>
            <person name="Brown C.T."/>
            <person name="Hug L.A."/>
            <person name="Thomas B.C."/>
            <person name="Sharon I."/>
            <person name="Castelle C.J."/>
            <person name="Singh A."/>
            <person name="Wilkins M.J."/>
            <person name="Williams K.H."/>
            <person name="Banfield J.F."/>
        </authorList>
    </citation>
    <scope>NUCLEOTIDE SEQUENCE [LARGE SCALE GENOMIC DNA]</scope>
</reference>
<dbReference type="Proteomes" id="UP000034516">
    <property type="component" value="Unassembled WGS sequence"/>
</dbReference>
<protein>
    <submittedName>
        <fullName evidence="1">Uncharacterized protein</fullName>
    </submittedName>
</protein>
<evidence type="ECO:0000313" key="1">
    <source>
        <dbReference type="EMBL" id="KKS39394.1"/>
    </source>
</evidence>
<comment type="caution">
    <text evidence="1">The sequence shown here is derived from an EMBL/GenBank/DDBJ whole genome shotgun (WGS) entry which is preliminary data.</text>
</comment>
<evidence type="ECO:0000313" key="2">
    <source>
        <dbReference type="Proteomes" id="UP000034516"/>
    </source>
</evidence>
<organism evidence="1 2">
    <name type="scientific">Candidatus Kuenenbacteria bacterium GW2011_GWA2_42_15</name>
    <dbReference type="NCBI Taxonomy" id="1618677"/>
    <lineage>
        <taxon>Bacteria</taxon>
        <taxon>Candidatus Kueneniibacteriota</taxon>
    </lineage>
</organism>
<gene>
    <name evidence="1" type="ORF">UV02_C0069G0006</name>
</gene>
<dbReference type="EMBL" id="LCCW01000069">
    <property type="protein sequence ID" value="KKS39394.1"/>
    <property type="molecule type" value="Genomic_DNA"/>
</dbReference>